<evidence type="ECO:0000256" key="2">
    <source>
        <dbReference type="SAM" id="SignalP"/>
    </source>
</evidence>
<evidence type="ECO:0000256" key="1">
    <source>
        <dbReference type="SAM" id="MobiDB-lite"/>
    </source>
</evidence>
<keyword evidence="4" id="KW-1185">Reference proteome</keyword>
<accession>A0A5C5ZF47</accession>
<reference evidence="3 4" key="1">
    <citation type="submission" date="2019-02" db="EMBL/GenBank/DDBJ databases">
        <title>Deep-cultivation of Planctomycetes and their phenomic and genomic characterization uncovers novel biology.</title>
        <authorList>
            <person name="Wiegand S."/>
            <person name="Jogler M."/>
            <person name="Boedeker C."/>
            <person name="Pinto D."/>
            <person name="Vollmers J."/>
            <person name="Rivas-Marin E."/>
            <person name="Kohn T."/>
            <person name="Peeters S.H."/>
            <person name="Heuer A."/>
            <person name="Rast P."/>
            <person name="Oberbeckmann S."/>
            <person name="Bunk B."/>
            <person name="Jeske O."/>
            <person name="Meyerdierks A."/>
            <person name="Storesund J.E."/>
            <person name="Kallscheuer N."/>
            <person name="Luecker S."/>
            <person name="Lage O.M."/>
            <person name="Pohl T."/>
            <person name="Merkel B.J."/>
            <person name="Hornburger P."/>
            <person name="Mueller R.-W."/>
            <person name="Bruemmer F."/>
            <person name="Labrenz M."/>
            <person name="Spormann A.M."/>
            <person name="Op Den Camp H."/>
            <person name="Overmann J."/>
            <person name="Amann R."/>
            <person name="Jetten M.S.M."/>
            <person name="Mascher T."/>
            <person name="Medema M.H."/>
            <person name="Devos D.P."/>
            <person name="Kaster A.-K."/>
            <person name="Ovreas L."/>
            <person name="Rohde M."/>
            <person name="Galperin M.Y."/>
            <person name="Jogler C."/>
        </authorList>
    </citation>
    <scope>NUCLEOTIDE SEQUENCE [LARGE SCALE GENOMIC DNA]</scope>
    <source>
        <strain evidence="3 4">Pla123a</strain>
    </source>
</reference>
<comment type="caution">
    <text evidence="3">The sequence shown here is derived from an EMBL/GenBank/DDBJ whole genome shotgun (WGS) entry which is preliminary data.</text>
</comment>
<feature type="chain" id="PRO_5022986513" evidence="2">
    <location>
        <begin position="26"/>
        <end position="90"/>
    </location>
</feature>
<dbReference type="RefSeq" id="WP_146584170.1">
    <property type="nucleotide sequence ID" value="NZ_SJPO01000001.1"/>
</dbReference>
<evidence type="ECO:0000313" key="3">
    <source>
        <dbReference type="EMBL" id="TWT85952.1"/>
    </source>
</evidence>
<dbReference type="EMBL" id="SJPO01000001">
    <property type="protein sequence ID" value="TWT85952.1"/>
    <property type="molecule type" value="Genomic_DNA"/>
</dbReference>
<feature type="region of interest" description="Disordered" evidence="1">
    <location>
        <begin position="70"/>
        <end position="90"/>
    </location>
</feature>
<organism evidence="3 4">
    <name type="scientific">Posidoniimonas polymericola</name>
    <dbReference type="NCBI Taxonomy" id="2528002"/>
    <lineage>
        <taxon>Bacteria</taxon>
        <taxon>Pseudomonadati</taxon>
        <taxon>Planctomycetota</taxon>
        <taxon>Planctomycetia</taxon>
        <taxon>Pirellulales</taxon>
        <taxon>Lacipirellulaceae</taxon>
        <taxon>Posidoniimonas</taxon>
    </lineage>
</organism>
<feature type="signal peptide" evidence="2">
    <location>
        <begin position="1"/>
        <end position="25"/>
    </location>
</feature>
<sequence length="90" mass="9367" precursor="true">MDDTKQNLVILLALAAVATFSQANAALFAYDVFRYAACPLAGDSAADPDFEIVDRNEAGLEYGFTDLDTGSDHVESGAAVPTNVPEPAGS</sequence>
<protein>
    <submittedName>
        <fullName evidence="3">Uncharacterized protein</fullName>
    </submittedName>
</protein>
<name>A0A5C5ZF47_9BACT</name>
<gene>
    <name evidence="3" type="ORF">Pla123a_07590</name>
</gene>
<dbReference type="Proteomes" id="UP000318478">
    <property type="component" value="Unassembled WGS sequence"/>
</dbReference>
<keyword evidence="2" id="KW-0732">Signal</keyword>
<dbReference type="AlphaFoldDB" id="A0A5C5ZF47"/>
<proteinExistence type="predicted"/>
<evidence type="ECO:0000313" key="4">
    <source>
        <dbReference type="Proteomes" id="UP000318478"/>
    </source>
</evidence>